<feature type="compositionally biased region" description="Polar residues" evidence="1">
    <location>
        <begin position="351"/>
        <end position="365"/>
    </location>
</feature>
<sequence length="458" mass="50305">MNIEQQVAQSFQTQRKTQSRKPYYLAIEVAHFATEKGNPDSFRVMGRDIHTDEQVAVYSKLSASGQAKPEIGSIFRADKVEDLGEAKGVKRFNAPYFHSYNEDFFIAATIQPQAPKLSSENNMWSASVRALDHEVNCKSVSADHFNADDLPNILLPLMKPWASEKQSSITHDLAGKGLWDAPVKGLNPLVAIRIAGTPVNIFGKPPVEDANGNMRHPTDKEILEHLKTSIERNKTLVALLSEVGKFSKDQLATFSFAAIPGFTVNVGMGSLGGETQKYLSAPKMFGQTEGNRPNEITGKPNVFFGWKEGAFAHLKLSRTNRMIVVDVVPGNAGKLHKAIPLTVHELEAQKLQSPTNDTSAPNEQASRVKEPINDKVPDSKVSPQNDVGDQYPASVSPSAGDDQFPDFDPEDYEQFADDIAAMEQMGSGTSMPPPDDDFDDILNVAEARLQARRSRPTM</sequence>
<protein>
    <submittedName>
        <fullName evidence="2">Uncharacterized protein</fullName>
    </submittedName>
</protein>
<accession>A0A0F9TZW3</accession>
<proteinExistence type="predicted"/>
<reference evidence="2" key="1">
    <citation type="journal article" date="2015" name="Nature">
        <title>Complex archaea that bridge the gap between prokaryotes and eukaryotes.</title>
        <authorList>
            <person name="Spang A."/>
            <person name="Saw J.H."/>
            <person name="Jorgensen S.L."/>
            <person name="Zaremba-Niedzwiedzka K."/>
            <person name="Martijn J."/>
            <person name="Lind A.E."/>
            <person name="van Eijk R."/>
            <person name="Schleper C."/>
            <person name="Guy L."/>
            <person name="Ettema T.J."/>
        </authorList>
    </citation>
    <scope>NUCLEOTIDE SEQUENCE</scope>
</reference>
<dbReference type="AlphaFoldDB" id="A0A0F9TZW3"/>
<comment type="caution">
    <text evidence="2">The sequence shown here is derived from an EMBL/GenBank/DDBJ whole genome shotgun (WGS) entry which is preliminary data.</text>
</comment>
<evidence type="ECO:0000256" key="1">
    <source>
        <dbReference type="SAM" id="MobiDB-lite"/>
    </source>
</evidence>
<evidence type="ECO:0000313" key="2">
    <source>
        <dbReference type="EMBL" id="KKN80577.1"/>
    </source>
</evidence>
<name>A0A0F9TZW3_9ZZZZ</name>
<feature type="compositionally biased region" description="Basic and acidic residues" evidence="1">
    <location>
        <begin position="366"/>
        <end position="378"/>
    </location>
</feature>
<dbReference type="EMBL" id="LAZR01000228">
    <property type="protein sequence ID" value="KKN80577.1"/>
    <property type="molecule type" value="Genomic_DNA"/>
</dbReference>
<organism evidence="2">
    <name type="scientific">marine sediment metagenome</name>
    <dbReference type="NCBI Taxonomy" id="412755"/>
    <lineage>
        <taxon>unclassified sequences</taxon>
        <taxon>metagenomes</taxon>
        <taxon>ecological metagenomes</taxon>
    </lineage>
</organism>
<gene>
    <name evidence="2" type="ORF">LCGC14_0327960</name>
</gene>
<feature type="region of interest" description="Disordered" evidence="1">
    <location>
        <begin position="351"/>
        <end position="413"/>
    </location>
</feature>
<feature type="compositionally biased region" description="Acidic residues" evidence="1">
    <location>
        <begin position="403"/>
        <end position="413"/>
    </location>
</feature>
<feature type="compositionally biased region" description="Polar residues" evidence="1">
    <location>
        <begin position="381"/>
        <end position="397"/>
    </location>
</feature>